<organism evidence="3 4">
    <name type="scientific">Acinetobacter colistiniresistens</name>
    <dbReference type="NCBI Taxonomy" id="280145"/>
    <lineage>
        <taxon>Bacteria</taxon>
        <taxon>Pseudomonadati</taxon>
        <taxon>Pseudomonadota</taxon>
        <taxon>Gammaproteobacteria</taxon>
        <taxon>Moraxellales</taxon>
        <taxon>Moraxellaceae</taxon>
        <taxon>Acinetobacter</taxon>
    </lineage>
</organism>
<comment type="caution">
    <text evidence="3">The sequence shown here is derived from an EMBL/GenBank/DDBJ whole genome shotgun (WGS) entry which is preliminary data.</text>
</comment>
<keyword evidence="1" id="KW-0812">Transmembrane</keyword>
<dbReference type="HOGENOM" id="CLU_219601_0_0_6"/>
<sequence length="32" mass="3712">MTTQDILGLTVVILAIFFCFDSVFEYVKEKLK</sequence>
<keyword evidence="4" id="KW-1185">Reference proteome</keyword>
<gene>
    <name evidence="3" type="ORF">F889_02924</name>
    <name evidence="2" type="ORF">F889_02931</name>
</gene>
<evidence type="ECO:0000313" key="4">
    <source>
        <dbReference type="Proteomes" id="UP000013009"/>
    </source>
</evidence>
<protein>
    <submittedName>
        <fullName evidence="3">Uncharacterized protein</fullName>
    </submittedName>
</protein>
<dbReference type="EMBL" id="APRZ01000017">
    <property type="protein sequence ID" value="ENX34260.1"/>
    <property type="molecule type" value="Genomic_DNA"/>
</dbReference>
<proteinExistence type="predicted"/>
<dbReference type="Proteomes" id="UP000013009">
    <property type="component" value="Unassembled WGS sequence"/>
</dbReference>
<name>N9R6K7_9GAMM</name>
<feature type="transmembrane region" description="Helical" evidence="1">
    <location>
        <begin position="6"/>
        <end position="27"/>
    </location>
</feature>
<evidence type="ECO:0000313" key="2">
    <source>
        <dbReference type="EMBL" id="ENX33381.1"/>
    </source>
</evidence>
<dbReference type="AlphaFoldDB" id="N9R6K7"/>
<evidence type="ECO:0000256" key="1">
    <source>
        <dbReference type="SAM" id="Phobius"/>
    </source>
</evidence>
<evidence type="ECO:0000313" key="3">
    <source>
        <dbReference type="EMBL" id="ENX34260.1"/>
    </source>
</evidence>
<keyword evidence="1" id="KW-0472">Membrane</keyword>
<dbReference type="EMBL" id="APRZ01000018">
    <property type="protein sequence ID" value="ENX33381.1"/>
    <property type="molecule type" value="Genomic_DNA"/>
</dbReference>
<keyword evidence="1" id="KW-1133">Transmembrane helix</keyword>
<reference evidence="3 4" key="1">
    <citation type="submission" date="2013-02" db="EMBL/GenBank/DDBJ databases">
        <title>The Genome Sequence of Acinetobacter sp. NIPH 1859.</title>
        <authorList>
            <consortium name="The Broad Institute Genome Sequencing Platform"/>
            <consortium name="The Broad Institute Genome Sequencing Center for Infectious Disease"/>
            <person name="Cerqueira G."/>
            <person name="Feldgarden M."/>
            <person name="Courvalin P."/>
            <person name="Perichon B."/>
            <person name="Grillot-Courvalin C."/>
            <person name="Clermont D."/>
            <person name="Rocha E."/>
            <person name="Yoon E.-J."/>
            <person name="Nemec A."/>
            <person name="Walker B."/>
            <person name="Young S.K."/>
            <person name="Zeng Q."/>
            <person name="Gargeya S."/>
            <person name="Fitzgerald M."/>
            <person name="Haas B."/>
            <person name="Abouelleil A."/>
            <person name="Alvarado L."/>
            <person name="Arachchi H.M."/>
            <person name="Berlin A.M."/>
            <person name="Chapman S.B."/>
            <person name="Dewar J."/>
            <person name="Goldberg J."/>
            <person name="Griggs A."/>
            <person name="Gujja S."/>
            <person name="Hansen M."/>
            <person name="Howarth C."/>
            <person name="Imamovic A."/>
            <person name="Larimer J."/>
            <person name="McCowan C."/>
            <person name="Murphy C."/>
            <person name="Neiman D."/>
            <person name="Pearson M."/>
            <person name="Priest M."/>
            <person name="Roberts A."/>
            <person name="Saif S."/>
            <person name="Shea T."/>
            <person name="Sisk P."/>
            <person name="Sykes S."/>
            <person name="Wortman J."/>
            <person name="Nusbaum C."/>
            <person name="Birren B."/>
        </authorList>
    </citation>
    <scope>NUCLEOTIDE SEQUENCE [LARGE SCALE GENOMIC DNA]</scope>
    <source>
        <strain evidence="3 4">NIPH 1859</strain>
    </source>
</reference>
<accession>N9R6K7</accession>